<feature type="region of interest" description="Disordered" evidence="1">
    <location>
        <begin position="51"/>
        <end position="109"/>
    </location>
</feature>
<dbReference type="Pfam" id="PF11360">
    <property type="entry name" value="DUF3110"/>
    <property type="match status" value="1"/>
</dbReference>
<feature type="compositionally biased region" description="Polar residues" evidence="1">
    <location>
        <begin position="238"/>
        <end position="252"/>
    </location>
</feature>
<dbReference type="AlphaFoldDB" id="A0A1R3G6I3"/>
<feature type="compositionally biased region" description="Basic and acidic residues" evidence="1">
    <location>
        <begin position="317"/>
        <end position="336"/>
    </location>
</feature>
<dbReference type="PANTHER" id="PTHR34962">
    <property type="entry name" value="EMBRYO DEFECTIVE 1703-RELATED"/>
    <property type="match status" value="1"/>
</dbReference>
<dbReference type="EMBL" id="AWWV01015150">
    <property type="protein sequence ID" value="OMO53667.1"/>
    <property type="molecule type" value="Genomic_DNA"/>
</dbReference>
<gene>
    <name evidence="2" type="ORF">CCACVL1_28465</name>
</gene>
<protein>
    <submittedName>
        <fullName evidence="2">Uncharacterized protein</fullName>
    </submittedName>
</protein>
<feature type="region of interest" description="Disordered" evidence="1">
    <location>
        <begin position="211"/>
        <end position="347"/>
    </location>
</feature>
<dbReference type="PANTHER" id="PTHR34962:SF3">
    <property type="entry name" value="ABC SUBFAMILY C PROTEIN"/>
    <property type="match status" value="1"/>
</dbReference>
<dbReference type="Gramene" id="OMO53667">
    <property type="protein sequence ID" value="OMO53667"/>
    <property type="gene ID" value="CCACVL1_28465"/>
</dbReference>
<dbReference type="OrthoDB" id="1894577at2759"/>
<keyword evidence="3" id="KW-1185">Reference proteome</keyword>
<comment type="caution">
    <text evidence="2">The sequence shown here is derived from an EMBL/GenBank/DDBJ whole genome shotgun (WGS) entry which is preliminary data.</text>
</comment>
<evidence type="ECO:0000256" key="1">
    <source>
        <dbReference type="SAM" id="MobiDB-lite"/>
    </source>
</evidence>
<dbReference type="Proteomes" id="UP000188268">
    <property type="component" value="Unassembled WGS sequence"/>
</dbReference>
<proteinExistence type="predicted"/>
<evidence type="ECO:0000313" key="3">
    <source>
        <dbReference type="Proteomes" id="UP000188268"/>
    </source>
</evidence>
<sequence length="485" mass="54176">MAGAVSLSPTFSFIPKFSLKPLLFSPLSTPVPSKLAKRKNYLRPKILKTFTKPFPSPTPTNPIAPVESPPETKPAADVFVFEPPSSEELPSKVEVTEETSKVEDFQVSETSGFAGENEFTLVEEIRAMAREARKIEEQEMEENGYEGDDDMLDENLNSKAKIGIEKEIGARLNNLEKRLNSKRENLPGSYMNLLDKLIDAEEAKERNEKLFVKKKFQFRGPEKSSRSGVKGFPGSKDGSASRNNNGVASSRTKNVDNGKRVASQKLDILPSDREKMEDEEELGAVDNNTRFEGSRERLSSKVMKSRDTHNSQILPKENQEARTKSDKHTSKRREVSNKLPAKRVKDNQSGFSNDPWWLNLPYVLAILMRRGTDRDGSRGLFTLGISEGGEQSETPCTVAFEDQSDANNFCYLLECFFEDLGDFSAEVVAMLAKELYEAMKSHAKKVLVVKKGQLKLYAGQPFGEVEKALQSLIEDNQGAIIANSE</sequence>
<feature type="compositionally biased region" description="Pro residues" evidence="1">
    <location>
        <begin position="54"/>
        <end position="72"/>
    </location>
</feature>
<feature type="compositionally biased region" description="Basic and acidic residues" evidence="1">
    <location>
        <begin position="292"/>
        <end position="309"/>
    </location>
</feature>
<dbReference type="OMA" id="MAVFRCA"/>
<dbReference type="InterPro" id="IPR021503">
    <property type="entry name" value="DUF3110"/>
</dbReference>
<dbReference type="STRING" id="210143.A0A1R3G6I3"/>
<evidence type="ECO:0000313" key="2">
    <source>
        <dbReference type="EMBL" id="OMO53667.1"/>
    </source>
</evidence>
<feature type="compositionally biased region" description="Basic and acidic residues" evidence="1">
    <location>
        <begin position="89"/>
        <end position="104"/>
    </location>
</feature>
<name>A0A1R3G6I3_COCAP</name>
<organism evidence="2 3">
    <name type="scientific">Corchorus capsularis</name>
    <name type="common">Jute</name>
    <dbReference type="NCBI Taxonomy" id="210143"/>
    <lineage>
        <taxon>Eukaryota</taxon>
        <taxon>Viridiplantae</taxon>
        <taxon>Streptophyta</taxon>
        <taxon>Embryophyta</taxon>
        <taxon>Tracheophyta</taxon>
        <taxon>Spermatophyta</taxon>
        <taxon>Magnoliopsida</taxon>
        <taxon>eudicotyledons</taxon>
        <taxon>Gunneridae</taxon>
        <taxon>Pentapetalae</taxon>
        <taxon>rosids</taxon>
        <taxon>malvids</taxon>
        <taxon>Malvales</taxon>
        <taxon>Malvaceae</taxon>
        <taxon>Grewioideae</taxon>
        <taxon>Apeibeae</taxon>
        <taxon>Corchorus</taxon>
    </lineage>
</organism>
<reference evidence="2 3" key="1">
    <citation type="submission" date="2013-09" db="EMBL/GenBank/DDBJ databases">
        <title>Corchorus capsularis genome sequencing.</title>
        <authorList>
            <person name="Alam M."/>
            <person name="Haque M.S."/>
            <person name="Islam M.S."/>
            <person name="Emdad E.M."/>
            <person name="Islam M.M."/>
            <person name="Ahmed B."/>
            <person name="Halim A."/>
            <person name="Hossen Q.M.M."/>
            <person name="Hossain M.Z."/>
            <person name="Ahmed R."/>
            <person name="Khan M.M."/>
            <person name="Islam R."/>
            <person name="Rashid M.M."/>
            <person name="Khan S.A."/>
            <person name="Rahman M.S."/>
            <person name="Alam M."/>
        </authorList>
    </citation>
    <scope>NUCLEOTIDE SEQUENCE [LARGE SCALE GENOMIC DNA]</scope>
    <source>
        <strain evidence="3">cv. CVL-1</strain>
        <tissue evidence="2">Whole seedling</tissue>
    </source>
</reference>
<accession>A0A1R3G6I3</accession>